<dbReference type="EMBL" id="JAAKZX010000138">
    <property type="protein sequence ID" value="NGO46662.1"/>
    <property type="molecule type" value="Genomic_DNA"/>
</dbReference>
<organism evidence="4 5">
    <name type="scientific">Streptomyces ureilyticus</name>
    <dbReference type="NCBI Taxonomy" id="1775131"/>
    <lineage>
        <taxon>Bacteria</taxon>
        <taxon>Bacillati</taxon>
        <taxon>Actinomycetota</taxon>
        <taxon>Actinomycetes</taxon>
        <taxon>Kitasatosporales</taxon>
        <taxon>Streptomycetaceae</taxon>
        <taxon>Streptomyces</taxon>
    </lineage>
</organism>
<dbReference type="Pfam" id="PF01323">
    <property type="entry name" value="DSBA"/>
    <property type="match status" value="1"/>
</dbReference>
<dbReference type="InterPro" id="IPR036249">
    <property type="entry name" value="Thioredoxin-like_sf"/>
</dbReference>
<evidence type="ECO:0000259" key="2">
    <source>
        <dbReference type="Pfam" id="PF01323"/>
    </source>
</evidence>
<sequence length="374" mass="38503">MKVEIWSEIACPWCGLGGHRLDRAVERFEHSGHVEVIHRSFPLGSGLPEDRTLSVRAFVLAKYGARGRSFPQVRAIASVPASRMRRQSWRPGRITSQAWVIQARRSRHPVERPMPTPVHHRGIHMSTRANRTRMLVAAALTAATLTMTACNNGEDGNNEGTAPAGSASTASTAPSSKANEGTSTGAGQTDSAGSGSGGSTGGAAGSSGTTGSKGSSDSTGGTSGSKGSNGSNDDSASASSRCSVESTRTTATEVSRPLNHLLLTVTNTGSGNCDLVGYPAVRFDEAQSVPPAIEASKPQAVVTLAPGESGYASVLLSAADGSGSGGYKAKSLAVYFDVDASGAAQPSLPAKGVHIDDSLRVSYWQSTMADALTW</sequence>
<feature type="compositionally biased region" description="Low complexity" evidence="1">
    <location>
        <begin position="160"/>
        <end position="193"/>
    </location>
</feature>
<evidence type="ECO:0000256" key="1">
    <source>
        <dbReference type="SAM" id="MobiDB-lite"/>
    </source>
</evidence>
<reference evidence="4 5" key="1">
    <citation type="submission" date="2020-02" db="EMBL/GenBank/DDBJ databases">
        <title>Whole-genome analyses of novel actinobacteria.</title>
        <authorList>
            <person name="Sahin N."/>
            <person name="Tokatli A."/>
        </authorList>
    </citation>
    <scope>NUCLEOTIDE SEQUENCE [LARGE SCALE GENOMIC DNA]</scope>
    <source>
        <strain evidence="4 5">YC419</strain>
    </source>
</reference>
<proteinExistence type="predicted"/>
<dbReference type="InterPro" id="IPR001853">
    <property type="entry name" value="DSBA-like_thioredoxin_dom"/>
</dbReference>
<dbReference type="SUPFAM" id="SSF52833">
    <property type="entry name" value="Thioredoxin-like"/>
    <property type="match status" value="1"/>
</dbReference>
<feature type="compositionally biased region" description="Gly residues" evidence="1">
    <location>
        <begin position="194"/>
        <end position="205"/>
    </location>
</feature>
<gene>
    <name evidence="4" type="ORF">G6048_32580</name>
</gene>
<feature type="compositionally biased region" description="Polar residues" evidence="1">
    <location>
        <begin position="241"/>
        <end position="252"/>
    </location>
</feature>
<keyword evidence="5" id="KW-1185">Reference proteome</keyword>
<evidence type="ECO:0000313" key="5">
    <source>
        <dbReference type="Proteomes" id="UP001518140"/>
    </source>
</evidence>
<dbReference type="Pfam" id="PF14016">
    <property type="entry name" value="DUF4232"/>
    <property type="match status" value="1"/>
</dbReference>
<dbReference type="InterPro" id="IPR025326">
    <property type="entry name" value="DUF4232"/>
</dbReference>
<feature type="compositionally biased region" description="Low complexity" evidence="1">
    <location>
        <begin position="206"/>
        <end position="240"/>
    </location>
</feature>
<name>A0ABX0DXJ3_9ACTN</name>
<dbReference type="Proteomes" id="UP001518140">
    <property type="component" value="Unassembled WGS sequence"/>
</dbReference>
<evidence type="ECO:0000259" key="3">
    <source>
        <dbReference type="Pfam" id="PF14016"/>
    </source>
</evidence>
<feature type="region of interest" description="Disordered" evidence="1">
    <location>
        <begin position="151"/>
        <end position="252"/>
    </location>
</feature>
<protein>
    <submittedName>
        <fullName evidence="4">DUF4232 domain-containing protein</fullName>
    </submittedName>
</protein>
<feature type="domain" description="DUF4232" evidence="3">
    <location>
        <begin position="242"/>
        <end position="365"/>
    </location>
</feature>
<accession>A0ABX0DXJ3</accession>
<dbReference type="Gene3D" id="3.40.30.10">
    <property type="entry name" value="Glutaredoxin"/>
    <property type="match status" value="1"/>
</dbReference>
<comment type="caution">
    <text evidence="4">The sequence shown here is derived from an EMBL/GenBank/DDBJ whole genome shotgun (WGS) entry which is preliminary data.</text>
</comment>
<evidence type="ECO:0000313" key="4">
    <source>
        <dbReference type="EMBL" id="NGO46662.1"/>
    </source>
</evidence>
<feature type="domain" description="DSBA-like thioredoxin" evidence="2">
    <location>
        <begin position="3"/>
        <end position="48"/>
    </location>
</feature>